<dbReference type="PANTHER" id="PTHR47389:SF5">
    <property type="entry name" value="OS09G0436700 PROTEIN"/>
    <property type="match status" value="1"/>
</dbReference>
<keyword evidence="3" id="KW-1185">Reference proteome</keyword>
<dbReference type="Proteomes" id="UP001497457">
    <property type="component" value="Chromosome 31b"/>
</dbReference>
<dbReference type="SUPFAM" id="SSF50494">
    <property type="entry name" value="Trypsin-like serine proteases"/>
    <property type="match status" value="1"/>
</dbReference>
<dbReference type="EMBL" id="OZ075141">
    <property type="protein sequence ID" value="CAL5029444.1"/>
    <property type="molecule type" value="Genomic_DNA"/>
</dbReference>
<dbReference type="InterPro" id="IPR009003">
    <property type="entry name" value="Peptidase_S1_PA"/>
</dbReference>
<dbReference type="PANTHER" id="PTHR47389">
    <property type="entry name" value="OS09G0436400 PROTEIN"/>
    <property type="match status" value="1"/>
</dbReference>
<dbReference type="InterPro" id="IPR036034">
    <property type="entry name" value="PDZ_sf"/>
</dbReference>
<dbReference type="SUPFAM" id="SSF50156">
    <property type="entry name" value="PDZ domain-like"/>
    <property type="match status" value="1"/>
</dbReference>
<feature type="domain" description="PDZ" evidence="1">
    <location>
        <begin position="206"/>
        <end position="243"/>
    </location>
</feature>
<protein>
    <recommendedName>
        <fullName evidence="1">PDZ domain-containing protein</fullName>
    </recommendedName>
</protein>
<dbReference type="Pfam" id="PF17820">
    <property type="entry name" value="PDZ_6"/>
    <property type="match status" value="1"/>
</dbReference>
<evidence type="ECO:0000313" key="2">
    <source>
        <dbReference type="EMBL" id="CAL5029444.1"/>
    </source>
</evidence>
<accession>A0ABC9D139</accession>
<sequence>MCIGWKETGKCARILTSSSVVRALDPKSKLHICLPNRTILEGQLLFYNQHYDIALLEISSESDLPLQTPSFGSNPNYGQEVFMLGRGEESNLVARHGKILWFEDADDLVCNYRLFLSCEPPKGCTGGSVIDNDGNVTGMAFDSGGSYVGILSISTIHTCIEMWMKFSRIARPVHGLSLRTVELLDVSLQEVISLEHNISKGYIVDMVDIGSTAEKLGIRYGDVIVSFDGLSVQTLPQLEDYLLSLGWGFLQGNTSSSSTVDLKLEVYDLLERGTRSITLAVEFCCASE</sequence>
<dbReference type="Pfam" id="PF13365">
    <property type="entry name" value="Trypsin_2"/>
    <property type="match status" value="1"/>
</dbReference>
<reference evidence="2 3" key="2">
    <citation type="submission" date="2024-10" db="EMBL/GenBank/DDBJ databases">
        <authorList>
            <person name="Ryan C."/>
        </authorList>
    </citation>
    <scope>NUCLEOTIDE SEQUENCE [LARGE SCALE GENOMIC DNA]</scope>
</reference>
<name>A0ABC9D139_9POAL</name>
<dbReference type="AlphaFoldDB" id="A0ABC9D139"/>
<dbReference type="Gene3D" id="2.40.10.120">
    <property type="match status" value="1"/>
</dbReference>
<dbReference type="InterPro" id="IPR041489">
    <property type="entry name" value="PDZ_6"/>
</dbReference>
<gene>
    <name evidence="2" type="ORF">URODEC1_LOCUS80378</name>
</gene>
<evidence type="ECO:0000313" key="3">
    <source>
        <dbReference type="Proteomes" id="UP001497457"/>
    </source>
</evidence>
<organism evidence="2 3">
    <name type="scientific">Urochloa decumbens</name>
    <dbReference type="NCBI Taxonomy" id="240449"/>
    <lineage>
        <taxon>Eukaryota</taxon>
        <taxon>Viridiplantae</taxon>
        <taxon>Streptophyta</taxon>
        <taxon>Embryophyta</taxon>
        <taxon>Tracheophyta</taxon>
        <taxon>Spermatophyta</taxon>
        <taxon>Magnoliopsida</taxon>
        <taxon>Liliopsida</taxon>
        <taxon>Poales</taxon>
        <taxon>Poaceae</taxon>
        <taxon>PACMAD clade</taxon>
        <taxon>Panicoideae</taxon>
        <taxon>Panicodae</taxon>
        <taxon>Paniceae</taxon>
        <taxon>Melinidinae</taxon>
        <taxon>Urochloa</taxon>
    </lineage>
</organism>
<proteinExistence type="predicted"/>
<evidence type="ECO:0000259" key="1">
    <source>
        <dbReference type="Pfam" id="PF17820"/>
    </source>
</evidence>
<dbReference type="Gene3D" id="2.30.42.10">
    <property type="match status" value="1"/>
</dbReference>
<reference evidence="3" key="1">
    <citation type="submission" date="2024-06" db="EMBL/GenBank/DDBJ databases">
        <authorList>
            <person name="Ryan C."/>
        </authorList>
    </citation>
    <scope>NUCLEOTIDE SEQUENCE [LARGE SCALE GENOMIC DNA]</scope>
</reference>